<dbReference type="EC" id="2.7.1.121" evidence="3"/>
<dbReference type="FunFam" id="3.40.50.10440:FF:000001">
    <property type="entry name" value="Dihydroxyacetone kinase, DhaK subunit"/>
    <property type="match status" value="1"/>
</dbReference>
<comment type="pathway">
    <text evidence="2">Polyol metabolism; glycerol degradation.</text>
</comment>
<name>A0A1Z3CEC8_FUSNP</name>
<keyword evidence="9" id="KW-1185">Reference proteome</keyword>
<dbReference type="GO" id="GO:0019563">
    <property type="term" value="P:glycerol catabolic process"/>
    <property type="evidence" value="ECO:0007669"/>
    <property type="project" value="TreeGrafter"/>
</dbReference>
<dbReference type="PANTHER" id="PTHR28629:SF4">
    <property type="entry name" value="TRIOKINASE_FMN CYCLASE"/>
    <property type="match status" value="1"/>
</dbReference>
<proteinExistence type="predicted"/>
<dbReference type="GO" id="GO:0005829">
    <property type="term" value="C:cytosol"/>
    <property type="evidence" value="ECO:0007669"/>
    <property type="project" value="TreeGrafter"/>
</dbReference>
<dbReference type="InterPro" id="IPR004006">
    <property type="entry name" value="DhaK_dom"/>
</dbReference>
<reference evidence="8 9" key="1">
    <citation type="submission" date="2017-06" db="EMBL/GenBank/DDBJ databases">
        <title>Draft genome sequence of Fusobacterium nucleatum subsp. polymorphum KCOM 1260 (=ChDC F218).</title>
        <authorList>
            <person name="Kook J.-K."/>
            <person name="Park S.-N."/>
            <person name="Lim Y.K."/>
            <person name="Roh H."/>
        </authorList>
    </citation>
    <scope>NUCLEOTIDE SEQUENCE [LARGE SCALE GENOMIC DNA]</scope>
    <source>
        <strain evidence="9">KCOM 1260 (ChDC F218)</strain>
    </source>
</reference>
<dbReference type="FunFam" id="3.30.1180.20:FF:000002">
    <property type="entry name" value="Dihydroxyacetone kinase subunit DhaK"/>
    <property type="match status" value="1"/>
</dbReference>
<dbReference type="Gene3D" id="3.30.1180.20">
    <property type="entry name" value="Dihydroxyacetone kinase, domain 2"/>
    <property type="match status" value="1"/>
</dbReference>
<evidence type="ECO:0000313" key="8">
    <source>
        <dbReference type="EMBL" id="ASC01954.1"/>
    </source>
</evidence>
<evidence type="ECO:0000256" key="5">
    <source>
        <dbReference type="ARBA" id="ARBA00022777"/>
    </source>
</evidence>
<dbReference type="PROSITE" id="PS51481">
    <property type="entry name" value="DHAK"/>
    <property type="match status" value="1"/>
</dbReference>
<dbReference type="InterPro" id="IPR050861">
    <property type="entry name" value="Dihydroxyacetone_Kinase"/>
</dbReference>
<dbReference type="Pfam" id="PF02733">
    <property type="entry name" value="Dak1"/>
    <property type="match status" value="1"/>
</dbReference>
<keyword evidence="6" id="KW-0319">Glycerol metabolism</keyword>
<evidence type="ECO:0000256" key="4">
    <source>
        <dbReference type="ARBA" id="ARBA00022679"/>
    </source>
</evidence>
<evidence type="ECO:0000256" key="2">
    <source>
        <dbReference type="ARBA" id="ARBA00004745"/>
    </source>
</evidence>
<dbReference type="GO" id="GO:0047324">
    <property type="term" value="F:phosphoenolpyruvate-glycerone phosphotransferase activity"/>
    <property type="evidence" value="ECO:0007669"/>
    <property type="project" value="UniProtKB-EC"/>
</dbReference>
<feature type="domain" description="DhaK" evidence="7">
    <location>
        <begin position="11"/>
        <end position="332"/>
    </location>
</feature>
<dbReference type="Gene3D" id="3.40.50.10440">
    <property type="entry name" value="Dihydroxyacetone kinase, domain 1"/>
    <property type="match status" value="1"/>
</dbReference>
<dbReference type="PANTHER" id="PTHR28629">
    <property type="entry name" value="TRIOKINASE/FMN CYCLASE"/>
    <property type="match status" value="1"/>
</dbReference>
<dbReference type="AlphaFoldDB" id="A0A1Z3CEC8"/>
<evidence type="ECO:0000256" key="3">
    <source>
        <dbReference type="ARBA" id="ARBA00012095"/>
    </source>
</evidence>
<dbReference type="EMBL" id="CP021934">
    <property type="protein sequence ID" value="ASC01954.1"/>
    <property type="molecule type" value="Genomic_DNA"/>
</dbReference>
<evidence type="ECO:0000259" key="7">
    <source>
        <dbReference type="PROSITE" id="PS51481"/>
    </source>
</evidence>
<dbReference type="GO" id="GO:0004371">
    <property type="term" value="F:glycerone kinase activity"/>
    <property type="evidence" value="ECO:0007669"/>
    <property type="project" value="InterPro"/>
</dbReference>
<organism evidence="8 9">
    <name type="scientific">Fusobacterium nucleatum subsp. polymorphum</name>
    <name type="common">Fusobacterium polymorphum</name>
    <dbReference type="NCBI Taxonomy" id="76857"/>
    <lineage>
        <taxon>Bacteria</taxon>
        <taxon>Fusobacteriati</taxon>
        <taxon>Fusobacteriota</taxon>
        <taxon>Fusobacteriia</taxon>
        <taxon>Fusobacteriales</taxon>
        <taxon>Fusobacteriaceae</taxon>
        <taxon>Fusobacterium</taxon>
    </lineage>
</organism>
<evidence type="ECO:0000256" key="1">
    <source>
        <dbReference type="ARBA" id="ARBA00001113"/>
    </source>
</evidence>
<dbReference type="SUPFAM" id="SSF82549">
    <property type="entry name" value="DAK1/DegV-like"/>
    <property type="match status" value="1"/>
</dbReference>
<keyword evidence="5 8" id="KW-0418">Kinase</keyword>
<sequence length="332" mass="36132">MEVYMKKLINDKNNIVEEVVQGMIKAFPDKVSRVKNEPIIIRKNKKVDKVALISGGGSGHEPAHAGYVGYGMLDAAVCGEIFTSPGADKVYNAIKAVDAGKGVLLIIKNYSGDIMNFEMAGEMAQAEGITVKQVVVDDDIAVENSTYTVGRRGIAGTIFVHKILGAAAEKGYDLDKLVELGNKVVKNLKTMGMSLKPCTVFTTGKESFEIADDEVEIGLGIHGEPGTHREKMTTANEFTEKLFEKVYAESDVQKGDRFAVLVNGLGETTLIELFIINNHLQDLLKDKGVEVAKTLVGNYMTSLDMGGFSITLLKLDKEMEELLNAEEDTIAF</sequence>
<evidence type="ECO:0000313" key="9">
    <source>
        <dbReference type="Proteomes" id="UP000196759"/>
    </source>
</evidence>
<dbReference type="Proteomes" id="UP000196759">
    <property type="component" value="Chromosome"/>
</dbReference>
<accession>A0A1Z3CEC8</accession>
<keyword evidence="4" id="KW-0808">Transferase</keyword>
<gene>
    <name evidence="8" type="primary">dhaK</name>
    <name evidence="8" type="ORF">CBG50_00635</name>
</gene>
<comment type="catalytic activity">
    <reaction evidence="1">
        <text>dihydroxyacetone + phosphoenolpyruvate = dihydroxyacetone phosphate + pyruvate</text>
        <dbReference type="Rhea" id="RHEA:18381"/>
        <dbReference type="ChEBI" id="CHEBI:15361"/>
        <dbReference type="ChEBI" id="CHEBI:16016"/>
        <dbReference type="ChEBI" id="CHEBI:57642"/>
        <dbReference type="ChEBI" id="CHEBI:58702"/>
        <dbReference type="EC" id="2.7.1.121"/>
    </reaction>
</comment>
<evidence type="ECO:0000256" key="6">
    <source>
        <dbReference type="ARBA" id="ARBA00022798"/>
    </source>
</evidence>
<dbReference type="InterPro" id="IPR012736">
    <property type="entry name" value="DhaK_1"/>
</dbReference>
<protein>
    <recommendedName>
        <fullName evidence="3">phosphoenolpyruvate--glycerone phosphotransferase</fullName>
        <ecNumber evidence="3">2.7.1.121</ecNumber>
    </recommendedName>
</protein>
<dbReference type="NCBIfam" id="TIGR02363">
    <property type="entry name" value="dhaK1"/>
    <property type="match status" value="1"/>
</dbReference>